<gene>
    <name evidence="1" type="ORF">C3729_11680</name>
</gene>
<name>A0A2S7I2P0_9FLAO</name>
<dbReference type="EMBL" id="PTPZ01000008">
    <property type="protein sequence ID" value="PPZ90823.1"/>
    <property type="molecule type" value="Genomic_DNA"/>
</dbReference>
<protein>
    <submittedName>
        <fullName evidence="1">Uncharacterized protein</fullName>
    </submittedName>
</protein>
<evidence type="ECO:0000313" key="1">
    <source>
        <dbReference type="EMBL" id="PPZ90823.1"/>
    </source>
</evidence>
<sequence length="62" mass="7321">MTDYKNHHLKNSGCIFKKLHREYANKKIDGKPAFKKISGKFVESCIKIKPEILQLRVSIFHY</sequence>
<dbReference type="AlphaFoldDB" id="A0A2S7I2P0"/>
<dbReference type="Proteomes" id="UP000238565">
    <property type="component" value="Unassembled WGS sequence"/>
</dbReference>
<comment type="caution">
    <text evidence="1">The sequence shown here is derived from an EMBL/GenBank/DDBJ whole genome shotgun (WGS) entry which is preliminary data.</text>
</comment>
<evidence type="ECO:0000313" key="2">
    <source>
        <dbReference type="Proteomes" id="UP000238565"/>
    </source>
</evidence>
<accession>A0A2S7I2P0</accession>
<reference evidence="1 2" key="1">
    <citation type="submission" date="2018-02" db="EMBL/GenBank/DDBJ databases">
        <title>Draft genome sequence of bacterial isolates from marine environment.</title>
        <authorList>
            <person name="Singh S.K."/>
            <person name="Hill R."/>
            <person name="Major S."/>
            <person name="Cai H."/>
            <person name="Li Y."/>
        </authorList>
    </citation>
    <scope>NUCLEOTIDE SEQUENCE [LARGE SCALE GENOMIC DNA]</scope>
    <source>
        <strain evidence="1 2">IMET F</strain>
    </source>
</reference>
<organism evidence="1 2">
    <name type="scientific">Cloacibacterium normanense</name>
    <dbReference type="NCBI Taxonomy" id="237258"/>
    <lineage>
        <taxon>Bacteria</taxon>
        <taxon>Pseudomonadati</taxon>
        <taxon>Bacteroidota</taxon>
        <taxon>Flavobacteriia</taxon>
        <taxon>Flavobacteriales</taxon>
        <taxon>Weeksellaceae</taxon>
    </lineage>
</organism>
<proteinExistence type="predicted"/>